<reference evidence="7 8" key="2">
    <citation type="journal article" date="2010" name="Stand. Genomic Sci.">
        <title>Complete genome sequence of Desulfohalobium retbaense type strain (HR(100)).</title>
        <authorList>
            <person name="Spring S."/>
            <person name="Nolan M."/>
            <person name="Lapidus A."/>
            <person name="Glavina Del Rio T."/>
            <person name="Copeland A."/>
            <person name="Tice H."/>
            <person name="Cheng J.F."/>
            <person name="Lucas S."/>
            <person name="Land M."/>
            <person name="Chen F."/>
            <person name="Bruce D."/>
            <person name="Goodwin L."/>
            <person name="Pitluck S."/>
            <person name="Ivanova N."/>
            <person name="Mavromatis K."/>
            <person name="Mikhailova N."/>
            <person name="Pati A."/>
            <person name="Chen A."/>
            <person name="Palaniappan K."/>
            <person name="Hauser L."/>
            <person name="Chang Y.J."/>
            <person name="Jeffries C.D."/>
            <person name="Munk C."/>
            <person name="Kiss H."/>
            <person name="Chain P."/>
            <person name="Han C."/>
            <person name="Brettin T."/>
            <person name="Detter J.C."/>
            <person name="Schuler E."/>
            <person name="Goker M."/>
            <person name="Rohde M."/>
            <person name="Bristow J."/>
            <person name="Eisen J.A."/>
            <person name="Markowitz V."/>
            <person name="Hugenholtz P."/>
            <person name="Kyrpides N.C."/>
            <person name="Klenk H.P."/>
        </authorList>
    </citation>
    <scope>NUCLEOTIDE SEQUENCE [LARGE SCALE GENOMIC DNA]</scope>
    <source>
        <strain evidence="7 8">DSM 5692</strain>
    </source>
</reference>
<name>C8X221_DESRD</name>
<keyword evidence="8" id="KW-1185">Reference proteome</keyword>
<dbReference type="GO" id="GO:0043190">
    <property type="term" value="C:ATP-binding cassette (ABC) transporter complex"/>
    <property type="evidence" value="ECO:0007669"/>
    <property type="project" value="InterPro"/>
</dbReference>
<keyword evidence="4" id="KW-0472">Membrane</keyword>
<evidence type="ECO:0000256" key="3">
    <source>
        <dbReference type="ARBA" id="ARBA00022475"/>
    </source>
</evidence>
<sequence length="305" mass="34473">MLKLRNLSVCSLVLTLLVVAGVARTSSAGHETPVTLAYVEWSSEVASTNLVKAVIQEKLDRPCRIVAMSADEMWRAVAQGSVDGMVSAWLPGTQSEYLQRYEGQVIDLGPNLEGTRIGLVVPKVTTGRQTAGSGLENEPYIPVTSIAELPEYADKFDGKIIGIDPEAGIMHRTEEALRAYGLHNYTLVSGSEVAMTAELADAIRKRQWVVVTGWEPHWMFARWRLAFLDDPKEVFGGREAIHTVVRSDLREDMPDVYRFLDNFQWTSEDMEQLMLWIEERKGVYPYESARRWIRYHKDQVASWLP</sequence>
<protein>
    <submittedName>
        <fullName evidence="7">Substrate-binding region of ABC-type glycine betaine transport system</fullName>
    </submittedName>
</protein>
<evidence type="ECO:0000313" key="7">
    <source>
        <dbReference type="EMBL" id="ACV68344.1"/>
    </source>
</evidence>
<evidence type="ECO:0000259" key="6">
    <source>
        <dbReference type="Pfam" id="PF04069"/>
    </source>
</evidence>
<dbReference type="STRING" id="485915.Dret_1056"/>
<dbReference type="SUPFAM" id="SSF53850">
    <property type="entry name" value="Periplasmic binding protein-like II"/>
    <property type="match status" value="1"/>
</dbReference>
<dbReference type="Gene3D" id="3.40.190.10">
    <property type="entry name" value="Periplasmic binding protein-like II"/>
    <property type="match status" value="1"/>
</dbReference>
<accession>C8X221</accession>
<dbReference type="eggNOG" id="COG2113">
    <property type="taxonomic scope" value="Bacteria"/>
</dbReference>
<evidence type="ECO:0000256" key="2">
    <source>
        <dbReference type="ARBA" id="ARBA00022448"/>
    </source>
</evidence>
<dbReference type="InterPro" id="IPR007210">
    <property type="entry name" value="ABC_Gly_betaine_transp_sub-bd"/>
</dbReference>
<evidence type="ECO:0000256" key="5">
    <source>
        <dbReference type="SAM" id="SignalP"/>
    </source>
</evidence>
<keyword evidence="2" id="KW-0813">Transport</keyword>
<dbReference type="PANTHER" id="PTHR47737">
    <property type="entry name" value="GLYCINE BETAINE/PROLINE BETAINE TRANSPORT SYSTEM PERMEASE PROTEIN PROW"/>
    <property type="match status" value="1"/>
</dbReference>
<dbReference type="Proteomes" id="UP000001052">
    <property type="component" value="Chromosome"/>
</dbReference>
<feature type="chain" id="PRO_5002993797" evidence="5">
    <location>
        <begin position="26"/>
        <end position="305"/>
    </location>
</feature>
<dbReference type="GO" id="GO:0031460">
    <property type="term" value="P:glycine betaine transport"/>
    <property type="evidence" value="ECO:0007669"/>
    <property type="project" value="TreeGrafter"/>
</dbReference>
<gene>
    <name evidence="7" type="ordered locus">Dret_1056</name>
</gene>
<dbReference type="RefSeq" id="WP_015751495.1">
    <property type="nucleotide sequence ID" value="NC_013223.1"/>
</dbReference>
<dbReference type="KEGG" id="drt:Dret_1056"/>
<proteinExistence type="predicted"/>
<dbReference type="AlphaFoldDB" id="C8X221"/>
<feature type="signal peptide" evidence="5">
    <location>
        <begin position="1"/>
        <end position="25"/>
    </location>
</feature>
<dbReference type="Pfam" id="PF04069">
    <property type="entry name" value="OpuAC"/>
    <property type="match status" value="1"/>
</dbReference>
<dbReference type="HOGENOM" id="CLU_008673_1_0_7"/>
<dbReference type="GO" id="GO:0015226">
    <property type="term" value="F:carnitine transmembrane transporter activity"/>
    <property type="evidence" value="ECO:0007669"/>
    <property type="project" value="TreeGrafter"/>
</dbReference>
<reference evidence="8" key="1">
    <citation type="submission" date="2009-09" db="EMBL/GenBank/DDBJ databases">
        <title>The complete chromosome of Desulfohalobium retbaense DSM 5692.</title>
        <authorList>
            <consortium name="US DOE Joint Genome Institute (JGI-PGF)"/>
            <person name="Lucas S."/>
            <person name="Copeland A."/>
            <person name="Lapidus A."/>
            <person name="Glavina del Rio T."/>
            <person name="Dalin E."/>
            <person name="Tice H."/>
            <person name="Bruce D."/>
            <person name="Goodwin L."/>
            <person name="Pitluck S."/>
            <person name="Kyrpides N."/>
            <person name="Mavromatis K."/>
            <person name="Ivanova N."/>
            <person name="Mikhailova N."/>
            <person name="Munk A.C."/>
            <person name="Brettin T."/>
            <person name="Detter J.C."/>
            <person name="Han C."/>
            <person name="Tapia R."/>
            <person name="Larimer F."/>
            <person name="Land M."/>
            <person name="Hauser L."/>
            <person name="Markowitz V."/>
            <person name="Cheng J.-F."/>
            <person name="Hugenholtz P."/>
            <person name="Woyke T."/>
            <person name="Wu D."/>
            <person name="Spring S."/>
            <person name="Klenk H.-P."/>
            <person name="Eisen J.A."/>
        </authorList>
    </citation>
    <scope>NUCLEOTIDE SEQUENCE [LARGE SCALE GENOMIC DNA]</scope>
    <source>
        <strain evidence="8">DSM 5692</strain>
    </source>
</reference>
<evidence type="ECO:0000256" key="4">
    <source>
        <dbReference type="ARBA" id="ARBA00023136"/>
    </source>
</evidence>
<comment type="subcellular location">
    <subcellularLocation>
        <location evidence="1">Cell membrane</location>
    </subcellularLocation>
</comment>
<dbReference type="CDD" id="cd13639">
    <property type="entry name" value="PBP2_OpuAC_like"/>
    <property type="match status" value="1"/>
</dbReference>
<keyword evidence="3" id="KW-1003">Cell membrane</keyword>
<evidence type="ECO:0000256" key="1">
    <source>
        <dbReference type="ARBA" id="ARBA00004236"/>
    </source>
</evidence>
<dbReference type="GO" id="GO:0005275">
    <property type="term" value="F:amine transmembrane transporter activity"/>
    <property type="evidence" value="ECO:0007669"/>
    <property type="project" value="TreeGrafter"/>
</dbReference>
<dbReference type="EMBL" id="CP001734">
    <property type="protein sequence ID" value="ACV68344.1"/>
    <property type="molecule type" value="Genomic_DNA"/>
</dbReference>
<dbReference type="PANTHER" id="PTHR47737:SF1">
    <property type="entry name" value="GLYCINE BETAINE_PROLINE BETAINE TRANSPORT SYSTEM PERMEASE PROTEIN PROW"/>
    <property type="match status" value="1"/>
</dbReference>
<feature type="domain" description="ABC-type glycine betaine transport system substrate-binding" evidence="6">
    <location>
        <begin position="33"/>
        <end position="294"/>
    </location>
</feature>
<dbReference type="GO" id="GO:0015871">
    <property type="term" value="P:choline transport"/>
    <property type="evidence" value="ECO:0007669"/>
    <property type="project" value="TreeGrafter"/>
</dbReference>
<dbReference type="Gene3D" id="3.40.190.100">
    <property type="entry name" value="Glycine betaine-binding periplasmic protein, domain 2"/>
    <property type="match status" value="1"/>
</dbReference>
<evidence type="ECO:0000313" key="8">
    <source>
        <dbReference type="Proteomes" id="UP000001052"/>
    </source>
</evidence>
<keyword evidence="5" id="KW-0732">Signal</keyword>
<organism evidence="7 8">
    <name type="scientific">Desulfohalobium retbaense (strain ATCC 49708 / DSM 5692 / JCM 16813 / HR100)</name>
    <dbReference type="NCBI Taxonomy" id="485915"/>
    <lineage>
        <taxon>Bacteria</taxon>
        <taxon>Pseudomonadati</taxon>
        <taxon>Thermodesulfobacteriota</taxon>
        <taxon>Desulfovibrionia</taxon>
        <taxon>Desulfovibrionales</taxon>
        <taxon>Desulfohalobiaceae</taxon>
        <taxon>Desulfohalobium</taxon>
    </lineage>
</organism>